<dbReference type="Proteomes" id="UP001358614">
    <property type="component" value="Chromosome 1"/>
</dbReference>
<evidence type="ECO:0000313" key="2">
    <source>
        <dbReference type="Proteomes" id="UP001358614"/>
    </source>
</evidence>
<gene>
    <name evidence="1" type="ORF">V865_002206</name>
</gene>
<sequence>MSAPTSSVSPSRASLLSLLNNKPFDSSKAYIDERTFNFDEATINAVSRASTYFQKGSKEAKLLGDIAKQDSSIFTLPDKSLYDLRGSIFTATAESKVQPSSRTASIVPSKEDFQAVIRCIDDLFSGSVGGDNDLREDEVLTTVGPTF</sequence>
<reference evidence="1 2" key="1">
    <citation type="submission" date="2024-01" db="EMBL/GenBank/DDBJ databases">
        <title>Comparative genomics of Cryptococcus and Kwoniella reveals pathogenesis evolution and contrasting modes of karyotype evolution via chromosome fusion or intercentromeric recombination.</title>
        <authorList>
            <person name="Coelho M.A."/>
            <person name="David-Palma M."/>
            <person name="Shea T."/>
            <person name="Bowers K."/>
            <person name="McGinley-Smith S."/>
            <person name="Mohammad A.W."/>
            <person name="Gnirke A."/>
            <person name="Yurkov A.M."/>
            <person name="Nowrousian M."/>
            <person name="Sun S."/>
            <person name="Cuomo C.A."/>
            <person name="Heitman J."/>
        </authorList>
    </citation>
    <scope>NUCLEOTIDE SEQUENCE [LARGE SCALE GENOMIC DNA]</scope>
    <source>
        <strain evidence="1 2">PYCC6329</strain>
    </source>
</reference>
<protein>
    <submittedName>
        <fullName evidence="1">Uncharacterized protein</fullName>
    </submittedName>
</protein>
<dbReference type="KEGG" id="ker:91101010"/>
<name>A0AAX4KF27_9TREE</name>
<organism evidence="1 2">
    <name type="scientific">Kwoniella europaea PYCC6329</name>
    <dbReference type="NCBI Taxonomy" id="1423913"/>
    <lineage>
        <taxon>Eukaryota</taxon>
        <taxon>Fungi</taxon>
        <taxon>Dikarya</taxon>
        <taxon>Basidiomycota</taxon>
        <taxon>Agaricomycotina</taxon>
        <taxon>Tremellomycetes</taxon>
        <taxon>Tremellales</taxon>
        <taxon>Cryptococcaceae</taxon>
        <taxon>Kwoniella</taxon>
    </lineage>
</organism>
<proteinExistence type="predicted"/>
<accession>A0AAX4KF27</accession>
<keyword evidence="2" id="KW-1185">Reference proteome</keyword>
<dbReference type="GeneID" id="91101010"/>
<dbReference type="EMBL" id="CP144089">
    <property type="protein sequence ID" value="WWD04140.1"/>
    <property type="molecule type" value="Genomic_DNA"/>
</dbReference>
<dbReference type="RefSeq" id="XP_066082107.1">
    <property type="nucleotide sequence ID" value="XM_066226010.1"/>
</dbReference>
<evidence type="ECO:0000313" key="1">
    <source>
        <dbReference type="EMBL" id="WWD04140.1"/>
    </source>
</evidence>
<dbReference type="AlphaFoldDB" id="A0AAX4KF27"/>